<dbReference type="RefSeq" id="XP_056792804.1">
    <property type="nucleotide sequence ID" value="XM_056932845.1"/>
</dbReference>
<dbReference type="GeneID" id="81623094"/>
<evidence type="ECO:0000313" key="2">
    <source>
        <dbReference type="EMBL" id="KAJ5491676.1"/>
    </source>
</evidence>
<feature type="transmembrane region" description="Helical" evidence="1">
    <location>
        <begin position="39"/>
        <end position="61"/>
    </location>
</feature>
<protein>
    <submittedName>
        <fullName evidence="2">Uncharacterized protein</fullName>
    </submittedName>
</protein>
<dbReference type="EMBL" id="JAPWDQ010000003">
    <property type="protein sequence ID" value="KAJ5491676.1"/>
    <property type="molecule type" value="Genomic_DNA"/>
</dbReference>
<keyword evidence="1" id="KW-0472">Membrane</keyword>
<proteinExistence type="predicted"/>
<gene>
    <name evidence="2" type="ORF">N7539_003243</name>
</gene>
<keyword evidence="1" id="KW-0812">Transmembrane</keyword>
<comment type="caution">
    <text evidence="2">The sequence shown here is derived from an EMBL/GenBank/DDBJ whole genome shotgun (WGS) entry which is preliminary data.</text>
</comment>
<organism evidence="2 3">
    <name type="scientific">Penicillium diatomitis</name>
    <dbReference type="NCBI Taxonomy" id="2819901"/>
    <lineage>
        <taxon>Eukaryota</taxon>
        <taxon>Fungi</taxon>
        <taxon>Dikarya</taxon>
        <taxon>Ascomycota</taxon>
        <taxon>Pezizomycotina</taxon>
        <taxon>Eurotiomycetes</taxon>
        <taxon>Eurotiomycetidae</taxon>
        <taxon>Eurotiales</taxon>
        <taxon>Aspergillaceae</taxon>
        <taxon>Penicillium</taxon>
    </lineage>
</organism>
<name>A0A9W9XG83_9EURO</name>
<sequence length="86" mass="9416">MPFQVQIILLIIAPAVNNVVYLVLQGTRGGQLEIRNDSMMAGITFQVVVLYLFAVLVSLYLPSGGLARSISPASWGRRDYTGNMTE</sequence>
<dbReference type="AlphaFoldDB" id="A0A9W9XG83"/>
<keyword evidence="1" id="KW-1133">Transmembrane helix</keyword>
<keyword evidence="3" id="KW-1185">Reference proteome</keyword>
<evidence type="ECO:0000313" key="3">
    <source>
        <dbReference type="Proteomes" id="UP001148312"/>
    </source>
</evidence>
<reference evidence="2" key="2">
    <citation type="journal article" date="2023" name="IMA Fungus">
        <title>Comparative genomic study of the Penicillium genus elucidates a diverse pangenome and 15 lateral gene transfer events.</title>
        <authorList>
            <person name="Petersen C."/>
            <person name="Sorensen T."/>
            <person name="Nielsen M.R."/>
            <person name="Sondergaard T.E."/>
            <person name="Sorensen J.L."/>
            <person name="Fitzpatrick D.A."/>
            <person name="Frisvad J.C."/>
            <person name="Nielsen K.L."/>
        </authorList>
    </citation>
    <scope>NUCLEOTIDE SEQUENCE</scope>
    <source>
        <strain evidence="2">IBT 30728</strain>
    </source>
</reference>
<accession>A0A9W9XG83</accession>
<evidence type="ECO:0000256" key="1">
    <source>
        <dbReference type="SAM" id="Phobius"/>
    </source>
</evidence>
<feature type="transmembrane region" description="Helical" evidence="1">
    <location>
        <begin position="7"/>
        <end position="27"/>
    </location>
</feature>
<dbReference type="Proteomes" id="UP001148312">
    <property type="component" value="Unassembled WGS sequence"/>
</dbReference>
<reference evidence="2" key="1">
    <citation type="submission" date="2022-12" db="EMBL/GenBank/DDBJ databases">
        <authorList>
            <person name="Petersen C."/>
        </authorList>
    </citation>
    <scope>NUCLEOTIDE SEQUENCE</scope>
    <source>
        <strain evidence="2">IBT 30728</strain>
    </source>
</reference>